<name>A0A1J5Q1M3_9ZZZZ</name>
<comment type="caution">
    <text evidence="1">The sequence shown here is derived from an EMBL/GenBank/DDBJ whole genome shotgun (WGS) entry which is preliminary data.</text>
</comment>
<dbReference type="AlphaFoldDB" id="A0A1J5Q1M3"/>
<evidence type="ECO:0000313" key="1">
    <source>
        <dbReference type="EMBL" id="OIQ77574.1"/>
    </source>
</evidence>
<gene>
    <name evidence="1" type="ORF">GALL_407350</name>
</gene>
<dbReference type="EMBL" id="MLJW01001583">
    <property type="protein sequence ID" value="OIQ77574.1"/>
    <property type="molecule type" value="Genomic_DNA"/>
</dbReference>
<organism evidence="1">
    <name type="scientific">mine drainage metagenome</name>
    <dbReference type="NCBI Taxonomy" id="410659"/>
    <lineage>
        <taxon>unclassified sequences</taxon>
        <taxon>metagenomes</taxon>
        <taxon>ecological metagenomes</taxon>
    </lineage>
</organism>
<accession>A0A1J5Q1M3</accession>
<protein>
    <submittedName>
        <fullName evidence="1">Uncharacterized protein</fullName>
    </submittedName>
</protein>
<proteinExistence type="predicted"/>
<sequence>MHRAVLMAMECKQVNVEAISRALRLLLGEQGACRNKTSPKHDQYLKPLHTGSRAADKFSGVAG</sequence>
<reference evidence="1" key="1">
    <citation type="submission" date="2016-10" db="EMBL/GenBank/DDBJ databases">
        <title>Sequence of Gallionella enrichment culture.</title>
        <authorList>
            <person name="Poehlein A."/>
            <person name="Muehling M."/>
            <person name="Daniel R."/>
        </authorList>
    </citation>
    <scope>NUCLEOTIDE SEQUENCE</scope>
</reference>